<dbReference type="SUPFAM" id="SSF46785">
    <property type="entry name" value="Winged helix' DNA-binding domain"/>
    <property type="match status" value="1"/>
</dbReference>
<dbReference type="AlphaFoldDB" id="A0A6B8M2E0"/>
<dbReference type="FunFam" id="3.40.190.290:FF:000001">
    <property type="entry name" value="Transcriptional regulator, LysR family"/>
    <property type="match status" value="1"/>
</dbReference>
<dbReference type="Gene3D" id="3.40.190.290">
    <property type="match status" value="1"/>
</dbReference>
<organism evidence="6 7">
    <name type="scientific">Methylocystis parvus</name>
    <dbReference type="NCBI Taxonomy" id="134"/>
    <lineage>
        <taxon>Bacteria</taxon>
        <taxon>Pseudomonadati</taxon>
        <taxon>Pseudomonadota</taxon>
        <taxon>Alphaproteobacteria</taxon>
        <taxon>Hyphomicrobiales</taxon>
        <taxon>Methylocystaceae</taxon>
        <taxon>Methylocystis</taxon>
    </lineage>
</organism>
<dbReference type="Gene3D" id="1.10.10.10">
    <property type="entry name" value="Winged helix-like DNA-binding domain superfamily/Winged helix DNA-binding domain"/>
    <property type="match status" value="1"/>
</dbReference>
<dbReference type="EMBL" id="CP044331">
    <property type="protein sequence ID" value="QGM96528.1"/>
    <property type="molecule type" value="Genomic_DNA"/>
</dbReference>
<dbReference type="Proteomes" id="UP000422569">
    <property type="component" value="Chromosome"/>
</dbReference>
<dbReference type="GO" id="GO:0006351">
    <property type="term" value="P:DNA-templated transcription"/>
    <property type="evidence" value="ECO:0007669"/>
    <property type="project" value="TreeGrafter"/>
</dbReference>
<dbReference type="RefSeq" id="WP_016921851.1">
    <property type="nucleotide sequence ID" value="NZ_CP044331.1"/>
</dbReference>
<dbReference type="InterPro" id="IPR036388">
    <property type="entry name" value="WH-like_DNA-bd_sf"/>
</dbReference>
<dbReference type="KEGG" id="mpar:F7D14_02880"/>
<evidence type="ECO:0000256" key="4">
    <source>
        <dbReference type="ARBA" id="ARBA00023163"/>
    </source>
</evidence>
<sequence>MEVITMMRVFAAVARRGSFTAAAASMSLPRSSVSTAVRDLEAHLGARLLNRTTRQVSLTADGALYLEKCRQLLAELDDMREMFRPAAAISGGLRIDAPTRIGRLVIAPALPAFLTRHPALDLYLTVADRQIDLARDGVDCAIRVGDLKDSRLGARRLCEVDMLTCASPAYLERHGAPRSVRDLSDHYAINYAASPERHASKFDFQTKDGVMKIAMRARVSVNNAETYIACAEAGLGVIQVPAYDVEEQLASGSLIEILPEARPVPEPLSLVFPQPGKQSARLRAFIEWATPLLRGRLSSKK</sequence>
<evidence type="ECO:0000256" key="2">
    <source>
        <dbReference type="ARBA" id="ARBA00023015"/>
    </source>
</evidence>
<accession>A0A6B8M2E0</accession>
<dbReference type="InterPro" id="IPR005119">
    <property type="entry name" value="LysR_subst-bd"/>
</dbReference>
<proteinExistence type="inferred from homology"/>
<keyword evidence="3" id="KW-0238">DNA-binding</keyword>
<keyword evidence="4" id="KW-0804">Transcription</keyword>
<dbReference type="CDD" id="cd08472">
    <property type="entry name" value="PBP2_CrgA_like_3"/>
    <property type="match status" value="1"/>
</dbReference>
<gene>
    <name evidence="6" type="ORF">F7D14_02880</name>
</gene>
<protein>
    <submittedName>
        <fullName evidence="6">LysR family transcriptional regulator</fullName>
    </submittedName>
</protein>
<dbReference type="PROSITE" id="PS50931">
    <property type="entry name" value="HTH_LYSR"/>
    <property type="match status" value="1"/>
</dbReference>
<dbReference type="Pfam" id="PF03466">
    <property type="entry name" value="LysR_substrate"/>
    <property type="match status" value="1"/>
</dbReference>
<dbReference type="SUPFAM" id="SSF53850">
    <property type="entry name" value="Periplasmic binding protein-like II"/>
    <property type="match status" value="1"/>
</dbReference>
<dbReference type="PANTHER" id="PTHR30537:SF72">
    <property type="entry name" value="LYSR FAMILY TRANSCRIPTIONAL REGULATOR"/>
    <property type="match status" value="1"/>
</dbReference>
<evidence type="ECO:0000313" key="6">
    <source>
        <dbReference type="EMBL" id="QGM96528.1"/>
    </source>
</evidence>
<keyword evidence="2" id="KW-0805">Transcription regulation</keyword>
<dbReference type="GO" id="GO:0003700">
    <property type="term" value="F:DNA-binding transcription factor activity"/>
    <property type="evidence" value="ECO:0007669"/>
    <property type="project" value="InterPro"/>
</dbReference>
<evidence type="ECO:0000313" key="7">
    <source>
        <dbReference type="Proteomes" id="UP000422569"/>
    </source>
</evidence>
<evidence type="ECO:0000256" key="3">
    <source>
        <dbReference type="ARBA" id="ARBA00023125"/>
    </source>
</evidence>
<comment type="similarity">
    <text evidence="1">Belongs to the LysR transcriptional regulatory family.</text>
</comment>
<dbReference type="InterPro" id="IPR000847">
    <property type="entry name" value="LysR_HTH_N"/>
</dbReference>
<evidence type="ECO:0000256" key="1">
    <source>
        <dbReference type="ARBA" id="ARBA00009437"/>
    </source>
</evidence>
<dbReference type="GO" id="GO:0043565">
    <property type="term" value="F:sequence-specific DNA binding"/>
    <property type="evidence" value="ECO:0007669"/>
    <property type="project" value="TreeGrafter"/>
</dbReference>
<dbReference type="Pfam" id="PF00126">
    <property type="entry name" value="HTH_1"/>
    <property type="match status" value="1"/>
</dbReference>
<keyword evidence="7" id="KW-1185">Reference proteome</keyword>
<dbReference type="FunFam" id="1.10.10.10:FF:000001">
    <property type="entry name" value="LysR family transcriptional regulator"/>
    <property type="match status" value="1"/>
</dbReference>
<dbReference type="InterPro" id="IPR036390">
    <property type="entry name" value="WH_DNA-bd_sf"/>
</dbReference>
<reference evidence="6 7" key="1">
    <citation type="submission" date="2019-09" db="EMBL/GenBank/DDBJ databases">
        <title>Isolation and complete genome sequencing of Methylocystis species.</title>
        <authorList>
            <person name="Rumah B.L."/>
            <person name="Stead C.E."/>
            <person name="Stevens B.C."/>
            <person name="Minton N.P."/>
            <person name="Grosse-Honebrink A."/>
            <person name="Zhang Y."/>
        </authorList>
    </citation>
    <scope>NUCLEOTIDE SEQUENCE [LARGE SCALE GENOMIC DNA]</scope>
    <source>
        <strain evidence="6 7">BRCS2</strain>
    </source>
</reference>
<evidence type="ECO:0000259" key="5">
    <source>
        <dbReference type="PROSITE" id="PS50931"/>
    </source>
</evidence>
<name>A0A6B8M2E0_9HYPH</name>
<dbReference type="InterPro" id="IPR058163">
    <property type="entry name" value="LysR-type_TF_proteobact-type"/>
</dbReference>
<dbReference type="PANTHER" id="PTHR30537">
    <property type="entry name" value="HTH-TYPE TRANSCRIPTIONAL REGULATOR"/>
    <property type="match status" value="1"/>
</dbReference>
<feature type="domain" description="HTH lysR-type" evidence="5">
    <location>
        <begin position="1"/>
        <end position="59"/>
    </location>
</feature>